<reference evidence="1" key="1">
    <citation type="submission" date="2022-02" db="EMBL/GenBank/DDBJ databases">
        <title>Plant Genome Project.</title>
        <authorList>
            <person name="Zhang R.-G."/>
        </authorList>
    </citation>
    <scope>NUCLEOTIDE SEQUENCE</scope>
    <source>
        <strain evidence="1">AT1</strain>
    </source>
</reference>
<protein>
    <submittedName>
        <fullName evidence="1">Uncharacterized protein</fullName>
    </submittedName>
</protein>
<accession>A0ACC0M997</accession>
<organism evidence="1 2">
    <name type="scientific">Rhododendron molle</name>
    <name type="common">Chinese azalea</name>
    <name type="synonym">Azalea mollis</name>
    <dbReference type="NCBI Taxonomy" id="49168"/>
    <lineage>
        <taxon>Eukaryota</taxon>
        <taxon>Viridiplantae</taxon>
        <taxon>Streptophyta</taxon>
        <taxon>Embryophyta</taxon>
        <taxon>Tracheophyta</taxon>
        <taxon>Spermatophyta</taxon>
        <taxon>Magnoliopsida</taxon>
        <taxon>eudicotyledons</taxon>
        <taxon>Gunneridae</taxon>
        <taxon>Pentapetalae</taxon>
        <taxon>asterids</taxon>
        <taxon>Ericales</taxon>
        <taxon>Ericaceae</taxon>
        <taxon>Ericoideae</taxon>
        <taxon>Rhodoreae</taxon>
        <taxon>Rhododendron</taxon>
    </lineage>
</organism>
<comment type="caution">
    <text evidence="1">The sequence shown here is derived from an EMBL/GenBank/DDBJ whole genome shotgun (WGS) entry which is preliminary data.</text>
</comment>
<keyword evidence="2" id="KW-1185">Reference proteome</keyword>
<sequence>MEAPTCVVQALTLLALIALFHYLTTALGRRLRRHKQKYPPGPKPWPIIGNLNLVGSIPHQSFHHLSQKYGEIMQLKFGSFPIVVVSSPEMAKEILQTNDHNFASRPALAAGKYTSYNFSNMSWSPNGPYWRQARRIYLKELLSQKRIDSYEYIRAEERHALMSRLYALSGKETVIREELVRFTLTNITRMTLGGKYFYVSESDRSFSKVKLAELKEMVDDWFLLNGVFIIGDWIPWLSFLDLQGYVKRMKALHKKFNRFHDIVIADHKAKREAEKDNFVAKDMVDVVLQLADDPNLEVKLKSDSVKGLLQDPIVGGTDTSAIAVEWAISELLKQPQLLRKATEELDRVVGRDRWVEEDDIPNLPYIGAIVKETLRVHPVGTLLAPHLSTEDCKIAGYDILKGTTVFVNAWSLGRDPRYWEAPEKFLPERFFEKNIDVTGHHFELLPFGSGRRMCPGYRLGLMLVHSTLANLVHGFSWRLPDNVKPEDVEMEEEFGLTTHKKIPIVVVVEPRLSAHLYV</sequence>
<gene>
    <name evidence="1" type="ORF">RHMOL_Rhmol09G0030000</name>
</gene>
<evidence type="ECO:0000313" key="1">
    <source>
        <dbReference type="EMBL" id="KAI8537517.1"/>
    </source>
</evidence>
<name>A0ACC0M997_RHOML</name>
<dbReference type="Proteomes" id="UP001062846">
    <property type="component" value="Chromosome 9"/>
</dbReference>
<evidence type="ECO:0000313" key="2">
    <source>
        <dbReference type="Proteomes" id="UP001062846"/>
    </source>
</evidence>
<proteinExistence type="predicted"/>
<dbReference type="EMBL" id="CM046396">
    <property type="protein sequence ID" value="KAI8537517.1"/>
    <property type="molecule type" value="Genomic_DNA"/>
</dbReference>